<name>I3Z222_BELBD</name>
<keyword evidence="1" id="KW-0812">Transmembrane</keyword>
<feature type="transmembrane region" description="Helical" evidence="1">
    <location>
        <begin position="117"/>
        <end position="137"/>
    </location>
</feature>
<sequence length="224" mass="26150">MSSNFYLVCIGVSLIASVIFWGIKNKPQIKNHGVILAILFLVFLMEMTGDYTASRSINNSLLYNIGWVYLESVLLIFYFYSLEIDALVKKKIRFITIVLMIWGLANTYFFQEITSTFQFFSFLPFAIAIITLSIHFFSKILNLKIFAERNILSVPHFWIVCSLLFFYCEAVLLFGTYQFYPRPVIENVEIVFNFNRLLAGIMYLTFGLSFFIPFFISRRNSNAY</sequence>
<feature type="transmembrane region" description="Helical" evidence="1">
    <location>
        <begin position="5"/>
        <end position="23"/>
    </location>
</feature>
<dbReference type="Proteomes" id="UP000006050">
    <property type="component" value="Chromosome"/>
</dbReference>
<dbReference type="OrthoDB" id="836617at2"/>
<keyword evidence="3" id="KW-1185">Reference proteome</keyword>
<feature type="transmembrane region" description="Helical" evidence="1">
    <location>
        <begin position="92"/>
        <end position="111"/>
    </location>
</feature>
<feature type="transmembrane region" description="Helical" evidence="1">
    <location>
        <begin position="32"/>
        <end position="49"/>
    </location>
</feature>
<reference evidence="3" key="1">
    <citation type="submission" date="2012-06" db="EMBL/GenBank/DDBJ databases">
        <title>The complete genome of Belliella baltica DSM 15883.</title>
        <authorList>
            <person name="Lucas S."/>
            <person name="Copeland A."/>
            <person name="Lapidus A."/>
            <person name="Goodwin L."/>
            <person name="Pitluck S."/>
            <person name="Peters L."/>
            <person name="Mikhailova N."/>
            <person name="Davenport K."/>
            <person name="Kyrpides N."/>
            <person name="Mavromatis K."/>
            <person name="Pagani I."/>
            <person name="Ivanova N."/>
            <person name="Ovchinnikova G."/>
            <person name="Zeytun A."/>
            <person name="Detter J.C."/>
            <person name="Han C."/>
            <person name="Land M."/>
            <person name="Hauser L."/>
            <person name="Markowitz V."/>
            <person name="Cheng J.-F."/>
            <person name="Hugenholtz P."/>
            <person name="Woyke T."/>
            <person name="Wu D."/>
            <person name="Tindall B."/>
            <person name="Pomrenke H."/>
            <person name="Brambilla E."/>
            <person name="Klenk H.-P."/>
            <person name="Eisen J.A."/>
        </authorList>
    </citation>
    <scope>NUCLEOTIDE SEQUENCE [LARGE SCALE GENOMIC DNA]</scope>
    <source>
        <strain evidence="3">DSM 15883 / CIP 108006 / LMG 21964 / BA134</strain>
    </source>
</reference>
<feature type="transmembrane region" description="Helical" evidence="1">
    <location>
        <begin position="157"/>
        <end position="177"/>
    </location>
</feature>
<dbReference type="RefSeq" id="WP_014771300.1">
    <property type="nucleotide sequence ID" value="NC_018010.1"/>
</dbReference>
<keyword evidence="1" id="KW-1133">Transmembrane helix</keyword>
<evidence type="ECO:0000313" key="2">
    <source>
        <dbReference type="EMBL" id="AFL83290.1"/>
    </source>
</evidence>
<feature type="transmembrane region" description="Helical" evidence="1">
    <location>
        <begin position="61"/>
        <end position="80"/>
    </location>
</feature>
<evidence type="ECO:0000313" key="3">
    <source>
        <dbReference type="Proteomes" id="UP000006050"/>
    </source>
</evidence>
<protein>
    <recommendedName>
        <fullName evidence="4">Histidine kinase N-terminal 7TM region domain-containing protein</fullName>
    </recommendedName>
</protein>
<dbReference type="eggNOG" id="ENOG5033V7P">
    <property type="taxonomic scope" value="Bacteria"/>
</dbReference>
<organism evidence="2 3">
    <name type="scientific">Belliella baltica (strain DSM 15883 / CIP 108006 / LMG 21964 / BA134)</name>
    <dbReference type="NCBI Taxonomy" id="866536"/>
    <lineage>
        <taxon>Bacteria</taxon>
        <taxon>Pseudomonadati</taxon>
        <taxon>Bacteroidota</taxon>
        <taxon>Cytophagia</taxon>
        <taxon>Cytophagales</taxon>
        <taxon>Cyclobacteriaceae</taxon>
        <taxon>Belliella</taxon>
    </lineage>
</organism>
<dbReference type="STRING" id="866536.Belba_0635"/>
<evidence type="ECO:0000256" key="1">
    <source>
        <dbReference type="SAM" id="Phobius"/>
    </source>
</evidence>
<accession>I3Z222</accession>
<evidence type="ECO:0008006" key="4">
    <source>
        <dbReference type="Google" id="ProtNLM"/>
    </source>
</evidence>
<proteinExistence type="predicted"/>
<dbReference type="HOGENOM" id="CLU_1259777_0_0_10"/>
<dbReference type="AlphaFoldDB" id="I3Z222"/>
<dbReference type="KEGG" id="bbd:Belba_0635"/>
<keyword evidence="1" id="KW-0472">Membrane</keyword>
<feature type="transmembrane region" description="Helical" evidence="1">
    <location>
        <begin position="197"/>
        <end position="216"/>
    </location>
</feature>
<gene>
    <name evidence="2" type="ordered locus">Belba_0635</name>
</gene>
<dbReference type="EMBL" id="CP003281">
    <property type="protein sequence ID" value="AFL83290.1"/>
    <property type="molecule type" value="Genomic_DNA"/>
</dbReference>